<organism evidence="1 2">
    <name type="scientific">Hibiscus sabdariffa</name>
    <name type="common">roselle</name>
    <dbReference type="NCBI Taxonomy" id="183260"/>
    <lineage>
        <taxon>Eukaryota</taxon>
        <taxon>Viridiplantae</taxon>
        <taxon>Streptophyta</taxon>
        <taxon>Embryophyta</taxon>
        <taxon>Tracheophyta</taxon>
        <taxon>Spermatophyta</taxon>
        <taxon>Magnoliopsida</taxon>
        <taxon>eudicotyledons</taxon>
        <taxon>Gunneridae</taxon>
        <taxon>Pentapetalae</taxon>
        <taxon>rosids</taxon>
        <taxon>malvids</taxon>
        <taxon>Malvales</taxon>
        <taxon>Malvaceae</taxon>
        <taxon>Malvoideae</taxon>
        <taxon>Hibiscus</taxon>
    </lineage>
</organism>
<proteinExistence type="predicted"/>
<dbReference type="EMBL" id="JBBPBM010000004">
    <property type="protein sequence ID" value="KAK8589698.1"/>
    <property type="molecule type" value="Genomic_DNA"/>
</dbReference>
<gene>
    <name evidence="1" type="ORF">V6N12_024089</name>
</gene>
<comment type="caution">
    <text evidence="1">The sequence shown here is derived from an EMBL/GenBank/DDBJ whole genome shotgun (WGS) entry which is preliminary data.</text>
</comment>
<evidence type="ECO:0000313" key="2">
    <source>
        <dbReference type="Proteomes" id="UP001472677"/>
    </source>
</evidence>
<keyword evidence="2" id="KW-1185">Reference proteome</keyword>
<protein>
    <recommendedName>
        <fullName evidence="3">Secreted protein</fullName>
    </recommendedName>
</protein>
<sequence>MQHRSWALGAGCAAEGPGGVLLLHLGAAGQGPLGVRLRDLVLGQVRQLVVMAGAVEAAAVITREALGSVVIVAG</sequence>
<name>A0ABR2FZK4_9ROSI</name>
<reference evidence="1 2" key="1">
    <citation type="journal article" date="2024" name="G3 (Bethesda)">
        <title>Genome assembly of Hibiscus sabdariffa L. provides insights into metabolisms of medicinal natural products.</title>
        <authorList>
            <person name="Kim T."/>
        </authorList>
    </citation>
    <scope>NUCLEOTIDE SEQUENCE [LARGE SCALE GENOMIC DNA]</scope>
    <source>
        <strain evidence="1">TK-2024</strain>
        <tissue evidence="1">Old leaves</tissue>
    </source>
</reference>
<dbReference type="Proteomes" id="UP001472677">
    <property type="component" value="Unassembled WGS sequence"/>
</dbReference>
<evidence type="ECO:0008006" key="3">
    <source>
        <dbReference type="Google" id="ProtNLM"/>
    </source>
</evidence>
<evidence type="ECO:0000313" key="1">
    <source>
        <dbReference type="EMBL" id="KAK8589698.1"/>
    </source>
</evidence>
<accession>A0ABR2FZK4</accession>